<proteinExistence type="predicted"/>
<reference evidence="2 3" key="1">
    <citation type="submission" date="2019-03" db="EMBL/GenBank/DDBJ databases">
        <title>Genomic Encyclopedia of Type Strains, Phase IV (KMG-IV): sequencing the most valuable type-strain genomes for metagenomic binning, comparative biology and taxonomic classification.</title>
        <authorList>
            <person name="Goeker M."/>
        </authorList>
    </citation>
    <scope>NUCLEOTIDE SEQUENCE [LARGE SCALE GENOMIC DNA]</scope>
    <source>
        <strain evidence="2 3">DSM 103792</strain>
    </source>
</reference>
<dbReference type="PANTHER" id="PTHR12461">
    <property type="entry name" value="HYPOXIA-INDUCIBLE FACTOR 1 ALPHA INHIBITOR-RELATED"/>
    <property type="match status" value="1"/>
</dbReference>
<dbReference type="AlphaFoldDB" id="A0A4R6V098"/>
<dbReference type="InterPro" id="IPR041667">
    <property type="entry name" value="Cupin_8"/>
</dbReference>
<protein>
    <submittedName>
        <fullName evidence="2">Cupin-like protein</fullName>
    </submittedName>
</protein>
<organism evidence="2 3">
    <name type="scientific">Permianibacter aggregans</name>
    <dbReference type="NCBI Taxonomy" id="1510150"/>
    <lineage>
        <taxon>Bacteria</taxon>
        <taxon>Pseudomonadati</taxon>
        <taxon>Pseudomonadota</taxon>
        <taxon>Gammaproteobacteria</taxon>
        <taxon>Pseudomonadales</taxon>
        <taxon>Pseudomonadaceae</taxon>
        <taxon>Permianibacter</taxon>
    </lineage>
</organism>
<evidence type="ECO:0000313" key="2">
    <source>
        <dbReference type="EMBL" id="TDQ51345.1"/>
    </source>
</evidence>
<evidence type="ECO:0000259" key="1">
    <source>
        <dbReference type="PROSITE" id="PS51184"/>
    </source>
</evidence>
<comment type="caution">
    <text evidence="2">The sequence shown here is derived from an EMBL/GenBank/DDBJ whole genome shotgun (WGS) entry which is preliminary data.</text>
</comment>
<dbReference type="EMBL" id="SNYM01000001">
    <property type="protein sequence ID" value="TDQ51345.1"/>
    <property type="molecule type" value="Genomic_DNA"/>
</dbReference>
<dbReference type="Pfam" id="PF13621">
    <property type="entry name" value="Cupin_8"/>
    <property type="match status" value="1"/>
</dbReference>
<dbReference type="Gene3D" id="2.60.120.10">
    <property type="entry name" value="Jelly Rolls"/>
    <property type="match status" value="1"/>
</dbReference>
<sequence length="347" mass="39312">MRWFGVNNSNSNMIAISRTVPELRPSSPEHIPELLRQHNTPLVMRGLIKHWPAVQRSASVTEACAYLRQFYQDSTVTVFRADASQKGRYFYNENLSGFNYAQSRERLDSLLDELQQASNTDAPGIYVGSTTIERCLPGFLAHNPLDFGQPEALASIWLGNQSRIAAHYDVPDNLACVVAGTRRFTLFPPEQIANLYIGPLDLTPAGQAISLVDFHHPDEERFPKFKYALEQAMTATLAPGDALFIPSMWWHHVEGLDAFNVLVNYWWRNTPAWMGPPINALLHAMLAIRELPAAQRDAWRAQFEHYVFADQSAQHQHIPESARGVLQALDDNSARQLRSQLLNRLNR</sequence>
<feature type="domain" description="JmjC" evidence="1">
    <location>
        <begin position="125"/>
        <end position="282"/>
    </location>
</feature>
<dbReference type="SMART" id="SM00558">
    <property type="entry name" value="JmjC"/>
    <property type="match status" value="1"/>
</dbReference>
<dbReference type="PANTHER" id="PTHR12461:SF105">
    <property type="entry name" value="HYPOXIA-INDUCIBLE FACTOR 1-ALPHA INHIBITOR"/>
    <property type="match status" value="1"/>
</dbReference>
<keyword evidence="3" id="KW-1185">Reference proteome</keyword>
<dbReference type="SUPFAM" id="SSF51197">
    <property type="entry name" value="Clavaminate synthase-like"/>
    <property type="match status" value="1"/>
</dbReference>
<name>A0A4R6V098_9GAMM</name>
<dbReference type="InterPro" id="IPR003347">
    <property type="entry name" value="JmjC_dom"/>
</dbReference>
<accession>A0A4R6V098</accession>
<dbReference type="PROSITE" id="PS51184">
    <property type="entry name" value="JMJC"/>
    <property type="match status" value="1"/>
</dbReference>
<dbReference type="InterPro" id="IPR014710">
    <property type="entry name" value="RmlC-like_jellyroll"/>
</dbReference>
<dbReference type="Proteomes" id="UP000295375">
    <property type="component" value="Unassembled WGS sequence"/>
</dbReference>
<gene>
    <name evidence="2" type="ORF">EV696_101319</name>
</gene>
<evidence type="ECO:0000313" key="3">
    <source>
        <dbReference type="Proteomes" id="UP000295375"/>
    </source>
</evidence>